<dbReference type="EMBL" id="KZ084120">
    <property type="protein sequence ID" value="OSD00260.1"/>
    <property type="molecule type" value="Genomic_DNA"/>
</dbReference>
<name>A0A1Y2IGF9_TRAC3</name>
<keyword evidence="2" id="KW-1185">Reference proteome</keyword>
<protein>
    <submittedName>
        <fullName evidence="1">Uncharacterized protein</fullName>
    </submittedName>
</protein>
<organism evidence="1 2">
    <name type="scientific">Trametes coccinea (strain BRFM310)</name>
    <name type="common">Pycnoporus coccineus</name>
    <dbReference type="NCBI Taxonomy" id="1353009"/>
    <lineage>
        <taxon>Eukaryota</taxon>
        <taxon>Fungi</taxon>
        <taxon>Dikarya</taxon>
        <taxon>Basidiomycota</taxon>
        <taxon>Agaricomycotina</taxon>
        <taxon>Agaricomycetes</taxon>
        <taxon>Polyporales</taxon>
        <taxon>Polyporaceae</taxon>
        <taxon>Trametes</taxon>
    </lineage>
</organism>
<evidence type="ECO:0000313" key="1">
    <source>
        <dbReference type="EMBL" id="OSD00260.1"/>
    </source>
</evidence>
<gene>
    <name evidence="1" type="ORF">PYCCODRAFT_710961</name>
</gene>
<sequence>MACMHSSCAWARATMRQEISMCHAAPNIAGVEVSRRSTLTALIRRTFAHRMCLPQGWLCCLGPGAAEDFAELLVRTSLCPQCDAKTAWPQSTSKSSCDSLPRPSGAHVCNNAKIDILDGISSSAVNAGVTNNLMSKEVMCWVESLPQLRLFGLRALHFP</sequence>
<reference evidence="1 2" key="1">
    <citation type="journal article" date="2015" name="Biotechnol. Biofuels">
        <title>Enhanced degradation of softwood versus hardwood by the white-rot fungus Pycnoporus coccineus.</title>
        <authorList>
            <person name="Couturier M."/>
            <person name="Navarro D."/>
            <person name="Chevret D."/>
            <person name="Henrissat B."/>
            <person name="Piumi F."/>
            <person name="Ruiz-Duenas F.J."/>
            <person name="Martinez A.T."/>
            <person name="Grigoriev I.V."/>
            <person name="Riley R."/>
            <person name="Lipzen A."/>
            <person name="Berrin J.G."/>
            <person name="Master E.R."/>
            <person name="Rosso M.N."/>
        </authorList>
    </citation>
    <scope>NUCLEOTIDE SEQUENCE [LARGE SCALE GENOMIC DNA]</scope>
    <source>
        <strain evidence="1 2">BRFM310</strain>
    </source>
</reference>
<dbReference type="AlphaFoldDB" id="A0A1Y2IGF9"/>
<proteinExistence type="predicted"/>
<evidence type="ECO:0000313" key="2">
    <source>
        <dbReference type="Proteomes" id="UP000193067"/>
    </source>
</evidence>
<accession>A0A1Y2IGF9</accession>
<dbReference type="Proteomes" id="UP000193067">
    <property type="component" value="Unassembled WGS sequence"/>
</dbReference>